<evidence type="ECO:0000256" key="4">
    <source>
        <dbReference type="SAM" id="MobiDB-lite"/>
    </source>
</evidence>
<keyword evidence="3" id="KW-0804">Transcription</keyword>
<evidence type="ECO:0000256" key="2">
    <source>
        <dbReference type="ARBA" id="ARBA00023125"/>
    </source>
</evidence>
<keyword evidence="7" id="KW-1185">Reference proteome</keyword>
<evidence type="ECO:0000313" key="6">
    <source>
        <dbReference type="EMBL" id="QRG08637.1"/>
    </source>
</evidence>
<dbReference type="SUPFAM" id="SSF46785">
    <property type="entry name" value="Winged helix' DNA-binding domain"/>
    <property type="match status" value="1"/>
</dbReference>
<evidence type="ECO:0000256" key="3">
    <source>
        <dbReference type="ARBA" id="ARBA00023163"/>
    </source>
</evidence>
<accession>A0A974PRV2</accession>
<keyword evidence="2" id="KW-0238">DNA-binding</keyword>
<evidence type="ECO:0000259" key="5">
    <source>
        <dbReference type="PROSITE" id="PS50949"/>
    </source>
</evidence>
<dbReference type="PANTHER" id="PTHR43537">
    <property type="entry name" value="TRANSCRIPTIONAL REGULATOR, GNTR FAMILY"/>
    <property type="match status" value="1"/>
</dbReference>
<protein>
    <submittedName>
        <fullName evidence="6">FadR family transcriptional regulator</fullName>
    </submittedName>
</protein>
<dbReference type="RefSeq" id="WP_203195548.1">
    <property type="nucleotide sequence ID" value="NZ_CP063362.1"/>
</dbReference>
<gene>
    <name evidence="6" type="ORF">EZH22_10315</name>
</gene>
<organism evidence="6 7">
    <name type="scientific">Xanthobacter dioxanivorans</name>
    <dbReference type="NCBI Taxonomy" id="2528964"/>
    <lineage>
        <taxon>Bacteria</taxon>
        <taxon>Pseudomonadati</taxon>
        <taxon>Pseudomonadota</taxon>
        <taxon>Alphaproteobacteria</taxon>
        <taxon>Hyphomicrobiales</taxon>
        <taxon>Xanthobacteraceae</taxon>
        <taxon>Xanthobacter</taxon>
    </lineage>
</organism>
<dbReference type="SMART" id="SM00345">
    <property type="entry name" value="HTH_GNTR"/>
    <property type="match status" value="1"/>
</dbReference>
<dbReference type="InterPro" id="IPR036388">
    <property type="entry name" value="WH-like_DNA-bd_sf"/>
</dbReference>
<dbReference type="SMART" id="SM00895">
    <property type="entry name" value="FCD"/>
    <property type="match status" value="1"/>
</dbReference>
<dbReference type="GO" id="GO:0003677">
    <property type="term" value="F:DNA binding"/>
    <property type="evidence" value="ECO:0007669"/>
    <property type="project" value="UniProtKB-KW"/>
</dbReference>
<dbReference type="GO" id="GO:0003700">
    <property type="term" value="F:DNA-binding transcription factor activity"/>
    <property type="evidence" value="ECO:0007669"/>
    <property type="project" value="InterPro"/>
</dbReference>
<dbReference type="Proteomes" id="UP000596427">
    <property type="component" value="Chromosome"/>
</dbReference>
<dbReference type="InterPro" id="IPR036390">
    <property type="entry name" value="WH_DNA-bd_sf"/>
</dbReference>
<evidence type="ECO:0000313" key="7">
    <source>
        <dbReference type="Proteomes" id="UP000596427"/>
    </source>
</evidence>
<feature type="domain" description="HTH gntR-type" evidence="5">
    <location>
        <begin position="48"/>
        <end position="118"/>
    </location>
</feature>
<proteinExistence type="predicted"/>
<dbReference type="InterPro" id="IPR000524">
    <property type="entry name" value="Tscrpt_reg_HTH_GntR"/>
</dbReference>
<dbReference type="PRINTS" id="PR00035">
    <property type="entry name" value="HTHGNTR"/>
</dbReference>
<dbReference type="CDD" id="cd07377">
    <property type="entry name" value="WHTH_GntR"/>
    <property type="match status" value="1"/>
</dbReference>
<name>A0A974PRV2_9HYPH</name>
<dbReference type="Gene3D" id="1.20.120.530">
    <property type="entry name" value="GntR ligand-binding domain-like"/>
    <property type="match status" value="1"/>
</dbReference>
<dbReference type="KEGG" id="xdi:EZH22_10315"/>
<sequence length="296" mass="31943">MVERPRTEGPTAAKRRTSSASAASEKARAVERAGPRPSASGFKPIKTRRIFEEICDSIRQKLVSGELKAGDRLPPERDLSELFAVSRTAVREALRSLEIAGIVDLKKGSKGGAFVTEAGVAQVTRTFQDMLDFGRASLETLLEARLLIMDVVVRTACERATPADIAALKRNVAETIEMTKAGMYEERTLKAVEFSTLLANATGNPVLSAILEAMAAVIRGFVVAAGPPALDSIIPSRKRLIEQIQKRDADGACATMHSYLVSLTAHLLQAQKARHAEPPRPRARKAPARRPTAPAS</sequence>
<feature type="region of interest" description="Disordered" evidence="4">
    <location>
        <begin position="270"/>
        <end position="296"/>
    </location>
</feature>
<reference evidence="6 7" key="1">
    <citation type="submission" date="2020-10" db="EMBL/GenBank/DDBJ databases">
        <title>Degradation of 1,4-Dioxane by Xanthobacter sp. YN2, via a Novel Group-2 Soluble Di-Iron Monooxygenase.</title>
        <authorList>
            <person name="Ma F."/>
            <person name="Wang Y."/>
            <person name="Yang J."/>
            <person name="Guo H."/>
            <person name="Su D."/>
            <person name="Yu L."/>
        </authorList>
    </citation>
    <scope>NUCLEOTIDE SEQUENCE [LARGE SCALE GENOMIC DNA]</scope>
    <source>
        <strain evidence="6 7">YN2</strain>
    </source>
</reference>
<dbReference type="Pfam" id="PF07729">
    <property type="entry name" value="FCD"/>
    <property type="match status" value="1"/>
</dbReference>
<feature type="compositionally biased region" description="Basic and acidic residues" evidence="4">
    <location>
        <begin position="25"/>
        <end position="34"/>
    </location>
</feature>
<dbReference type="SUPFAM" id="SSF48008">
    <property type="entry name" value="GntR ligand-binding domain-like"/>
    <property type="match status" value="1"/>
</dbReference>
<dbReference type="Pfam" id="PF00392">
    <property type="entry name" value="GntR"/>
    <property type="match status" value="1"/>
</dbReference>
<dbReference type="PROSITE" id="PS50949">
    <property type="entry name" value="HTH_GNTR"/>
    <property type="match status" value="1"/>
</dbReference>
<dbReference type="InterPro" id="IPR008920">
    <property type="entry name" value="TF_FadR/GntR_C"/>
</dbReference>
<dbReference type="EMBL" id="CP063362">
    <property type="protein sequence ID" value="QRG08637.1"/>
    <property type="molecule type" value="Genomic_DNA"/>
</dbReference>
<evidence type="ECO:0000256" key="1">
    <source>
        <dbReference type="ARBA" id="ARBA00023015"/>
    </source>
</evidence>
<feature type="region of interest" description="Disordered" evidence="4">
    <location>
        <begin position="1"/>
        <end position="42"/>
    </location>
</feature>
<dbReference type="AlphaFoldDB" id="A0A974PRV2"/>
<keyword evidence="1" id="KW-0805">Transcription regulation</keyword>
<dbReference type="InterPro" id="IPR011711">
    <property type="entry name" value="GntR_C"/>
</dbReference>
<dbReference type="PANTHER" id="PTHR43537:SF5">
    <property type="entry name" value="UXU OPERON TRANSCRIPTIONAL REGULATOR"/>
    <property type="match status" value="1"/>
</dbReference>
<dbReference type="Gene3D" id="1.10.10.10">
    <property type="entry name" value="Winged helix-like DNA-binding domain superfamily/Winged helix DNA-binding domain"/>
    <property type="match status" value="1"/>
</dbReference>